<organism evidence="1">
    <name type="scientific">Mesocestoides corti</name>
    <name type="common">Flatworm</name>
    <dbReference type="NCBI Taxonomy" id="53468"/>
    <lineage>
        <taxon>Eukaryota</taxon>
        <taxon>Metazoa</taxon>
        <taxon>Spiralia</taxon>
        <taxon>Lophotrochozoa</taxon>
        <taxon>Platyhelminthes</taxon>
        <taxon>Cestoda</taxon>
        <taxon>Eucestoda</taxon>
        <taxon>Cyclophyllidea</taxon>
        <taxon>Mesocestoididae</taxon>
        <taxon>Mesocestoides</taxon>
    </lineage>
</organism>
<protein>
    <submittedName>
        <fullName evidence="1">Protein SMG9</fullName>
    </submittedName>
</protein>
<name>A0A5K3FZ37_MESCO</name>
<accession>A0A5K3FZ37</accession>
<evidence type="ECO:0000313" key="1">
    <source>
        <dbReference type="WBParaSite" id="MCU_011376-RC"/>
    </source>
</evidence>
<reference evidence="1" key="1">
    <citation type="submission" date="2019-11" db="UniProtKB">
        <authorList>
            <consortium name="WormBaseParasite"/>
        </authorList>
    </citation>
    <scope>IDENTIFICATION</scope>
</reference>
<dbReference type="WBParaSite" id="MCU_011376-RC">
    <property type="protein sequence ID" value="MCU_011376-RC"/>
    <property type="gene ID" value="MCU_011376"/>
</dbReference>
<proteinExistence type="predicted"/>
<dbReference type="AlphaFoldDB" id="A0A5K3FZ37"/>
<sequence length="115" mass="12323">MNFSPSVICRTPPRLCLLAPILSKRFHCSCSECYPRTLIRTLQSETSMRATEAEIVADCCKELEEEAAKASGKTKGPVAASATTKPSAVAVAAAAATSKTTVERFFEDDRLPNAV</sequence>